<name>A0A8J3YPB9_9ACTN</name>
<keyword evidence="1" id="KW-0812">Transmembrane</keyword>
<feature type="transmembrane region" description="Helical" evidence="1">
    <location>
        <begin position="110"/>
        <end position="130"/>
    </location>
</feature>
<dbReference type="AlphaFoldDB" id="A0A8J3YPB9"/>
<sequence>MSALREVGAPDDGSAAVRRLGGLTRRVPWRRVLGAAGLLLVVLVLFAGYLRMSRSRPVNADGASNALQAWDMLHGNPLLSGWTVTDVSFYTTELVEYLLVELFYGLRADVVHVAAAVTYTLTVLLVAVVARGSATGREGWLRAGVGVAIVLVPSPDIGYTVVLLSPDHFGTGVPLLVTWLVLERGLRKPSRWLPYAVLVLLTWAQLGDPLAMFIGAAPLAGVCLLRMWRDRTWRGLDAHLLIAAVSSVFMTYLALVLIRLAGGFGIHPPIAKFAPLSDLLTHLRVTGEALALNFGGHFGMWDHPLGWPVALLNLCGLAVAAWAFGVALSRLVRRPANTAGDRVADVLAVAILVNLLAFVVSTQPGDLLTARQVVVVLPLGAALGGRLLGTYLHGAARPRTVPVLAGVLAVLSIGWGVSAAVATPVRPEAHQAAEWLAANGHTYGLGSYWAANTTTLYTRGKVHVAPVAGLERIAGYRWESREDWYDPARRDARFVIIDLSEAHYGTVDSALAQFGQPVTRQDFGRWAVLVYDRNLLVGLPAFCEPRPAASMAQCPYLRPRMPMSTLFFK</sequence>
<proteinExistence type="predicted"/>
<keyword evidence="1" id="KW-0472">Membrane</keyword>
<dbReference type="Proteomes" id="UP000619260">
    <property type="component" value="Unassembled WGS sequence"/>
</dbReference>
<dbReference type="EMBL" id="BOPF01000015">
    <property type="protein sequence ID" value="GIJ47555.1"/>
    <property type="molecule type" value="Genomic_DNA"/>
</dbReference>
<feature type="transmembrane region" description="Helical" evidence="1">
    <location>
        <begin position="343"/>
        <end position="362"/>
    </location>
</feature>
<accession>A0A8J3YPB9</accession>
<evidence type="ECO:0000256" key="1">
    <source>
        <dbReference type="SAM" id="Phobius"/>
    </source>
</evidence>
<reference evidence="2" key="1">
    <citation type="submission" date="2021-01" db="EMBL/GenBank/DDBJ databases">
        <title>Whole genome shotgun sequence of Virgisporangium aliadipatigenens NBRC 105644.</title>
        <authorList>
            <person name="Komaki H."/>
            <person name="Tamura T."/>
        </authorList>
    </citation>
    <scope>NUCLEOTIDE SEQUENCE</scope>
    <source>
        <strain evidence="2">NBRC 105644</strain>
    </source>
</reference>
<comment type="caution">
    <text evidence="2">The sequence shown here is derived from an EMBL/GenBank/DDBJ whole genome shotgun (WGS) entry which is preliminary data.</text>
</comment>
<feature type="transmembrane region" description="Helical" evidence="1">
    <location>
        <begin position="240"/>
        <end position="261"/>
    </location>
</feature>
<dbReference type="RefSeq" id="WP_203901054.1">
    <property type="nucleotide sequence ID" value="NZ_BOPF01000015.1"/>
</dbReference>
<gene>
    <name evidence="2" type="ORF">Val02_44410</name>
</gene>
<feature type="transmembrane region" description="Helical" evidence="1">
    <location>
        <begin position="401"/>
        <end position="422"/>
    </location>
</feature>
<organism evidence="2 3">
    <name type="scientific">Virgisporangium aliadipatigenens</name>
    <dbReference type="NCBI Taxonomy" id="741659"/>
    <lineage>
        <taxon>Bacteria</taxon>
        <taxon>Bacillati</taxon>
        <taxon>Actinomycetota</taxon>
        <taxon>Actinomycetes</taxon>
        <taxon>Micromonosporales</taxon>
        <taxon>Micromonosporaceae</taxon>
        <taxon>Virgisporangium</taxon>
    </lineage>
</organism>
<keyword evidence="1" id="KW-1133">Transmembrane helix</keyword>
<evidence type="ECO:0000313" key="2">
    <source>
        <dbReference type="EMBL" id="GIJ47555.1"/>
    </source>
</evidence>
<feature type="transmembrane region" description="Helical" evidence="1">
    <location>
        <begin position="139"/>
        <end position="155"/>
    </location>
</feature>
<feature type="transmembrane region" description="Helical" evidence="1">
    <location>
        <begin position="310"/>
        <end position="331"/>
    </location>
</feature>
<evidence type="ECO:0000313" key="3">
    <source>
        <dbReference type="Proteomes" id="UP000619260"/>
    </source>
</evidence>
<feature type="transmembrane region" description="Helical" evidence="1">
    <location>
        <begin position="210"/>
        <end position="228"/>
    </location>
</feature>
<protein>
    <submittedName>
        <fullName evidence="2">Uncharacterized protein</fullName>
    </submittedName>
</protein>
<keyword evidence="3" id="KW-1185">Reference proteome</keyword>
<feature type="transmembrane region" description="Helical" evidence="1">
    <location>
        <begin position="32"/>
        <end position="50"/>
    </location>
</feature>
<feature type="transmembrane region" description="Helical" evidence="1">
    <location>
        <begin position="368"/>
        <end position="389"/>
    </location>
</feature>